<dbReference type="InterPro" id="IPR011050">
    <property type="entry name" value="Pectin_lyase_fold/virulence"/>
</dbReference>
<dbReference type="RefSeq" id="WP_145070078.1">
    <property type="nucleotide sequence ID" value="NZ_CP036287.1"/>
</dbReference>
<evidence type="ECO:0000313" key="1">
    <source>
        <dbReference type="EMBL" id="QDU69820.1"/>
    </source>
</evidence>
<dbReference type="Proteomes" id="UP000316921">
    <property type="component" value="Chromosome"/>
</dbReference>
<keyword evidence="2" id="KW-1185">Reference proteome</keyword>
<dbReference type="KEGG" id="pbap:Pla133_49420"/>
<sequence precursor="true">MLSVALTLPLFAATFAPIDVFPGDPAALQNAIDAAAPGATILVHGGTYDPIVLSKAINIVASPKAFLQITPICPFTTSSKPIISLSGPGSGRATINNFGVSGGVDGFFYCNGPEPLIVGGGFDEFWIVDSVIGATWFGLTGQAPGAPAIQTNVGTLVISGSTISPIDADTDFYPGPPSPVGISAPGSTVIVTHSSVRGGSYFAFESPHCPGPPTSGSSGTGIVCKLLFQTGSEVTGGPAVTWTCGGFPQGTLPAGPAYDANLATDIFANLTPLNSTVRGTNWQLQAITTGAGGFLFVNYDTDDVEFKPGLGWDFLTVAETFLTQVVAPGTSTLSFPIPDVVDLVGFELGLELLDFNLSLFGGPVITQIR</sequence>
<organism evidence="1 2">
    <name type="scientific">Engelhardtia mirabilis</name>
    <dbReference type="NCBI Taxonomy" id="2528011"/>
    <lineage>
        <taxon>Bacteria</taxon>
        <taxon>Pseudomonadati</taxon>
        <taxon>Planctomycetota</taxon>
        <taxon>Planctomycetia</taxon>
        <taxon>Planctomycetia incertae sedis</taxon>
        <taxon>Engelhardtia</taxon>
    </lineage>
</organism>
<proteinExistence type="predicted"/>
<dbReference type="SUPFAM" id="SSF51126">
    <property type="entry name" value="Pectin lyase-like"/>
    <property type="match status" value="1"/>
</dbReference>
<reference evidence="1 2" key="1">
    <citation type="submission" date="2019-02" db="EMBL/GenBank/DDBJ databases">
        <title>Deep-cultivation of Planctomycetes and their phenomic and genomic characterization uncovers novel biology.</title>
        <authorList>
            <person name="Wiegand S."/>
            <person name="Jogler M."/>
            <person name="Boedeker C."/>
            <person name="Pinto D."/>
            <person name="Vollmers J."/>
            <person name="Rivas-Marin E."/>
            <person name="Kohn T."/>
            <person name="Peeters S.H."/>
            <person name="Heuer A."/>
            <person name="Rast P."/>
            <person name="Oberbeckmann S."/>
            <person name="Bunk B."/>
            <person name="Jeske O."/>
            <person name="Meyerdierks A."/>
            <person name="Storesund J.E."/>
            <person name="Kallscheuer N."/>
            <person name="Luecker S."/>
            <person name="Lage O.M."/>
            <person name="Pohl T."/>
            <person name="Merkel B.J."/>
            <person name="Hornburger P."/>
            <person name="Mueller R.-W."/>
            <person name="Bruemmer F."/>
            <person name="Labrenz M."/>
            <person name="Spormann A.M."/>
            <person name="Op den Camp H."/>
            <person name="Overmann J."/>
            <person name="Amann R."/>
            <person name="Jetten M.S.M."/>
            <person name="Mascher T."/>
            <person name="Medema M.H."/>
            <person name="Devos D.P."/>
            <person name="Kaster A.-K."/>
            <person name="Ovreas L."/>
            <person name="Rohde M."/>
            <person name="Galperin M.Y."/>
            <person name="Jogler C."/>
        </authorList>
    </citation>
    <scope>NUCLEOTIDE SEQUENCE [LARGE SCALE GENOMIC DNA]</scope>
    <source>
        <strain evidence="1 2">Pla133</strain>
    </source>
</reference>
<dbReference type="Gene3D" id="2.160.20.10">
    <property type="entry name" value="Single-stranded right-handed beta-helix, Pectin lyase-like"/>
    <property type="match status" value="1"/>
</dbReference>
<gene>
    <name evidence="1" type="ORF">Pla133_49420</name>
</gene>
<accession>A0A518BS74</accession>
<dbReference type="EMBL" id="CP036287">
    <property type="protein sequence ID" value="QDU69820.1"/>
    <property type="molecule type" value="Genomic_DNA"/>
</dbReference>
<name>A0A518BS74_9BACT</name>
<protein>
    <submittedName>
        <fullName evidence="1">Uncharacterized protein</fullName>
    </submittedName>
</protein>
<evidence type="ECO:0000313" key="2">
    <source>
        <dbReference type="Proteomes" id="UP000316921"/>
    </source>
</evidence>
<dbReference type="InterPro" id="IPR012334">
    <property type="entry name" value="Pectin_lyas_fold"/>
</dbReference>
<dbReference type="AlphaFoldDB" id="A0A518BS74"/>